<feature type="transmembrane region" description="Helical" evidence="1">
    <location>
        <begin position="350"/>
        <end position="369"/>
    </location>
</feature>
<proteinExistence type="predicted"/>
<dbReference type="Proteomes" id="UP000181898">
    <property type="component" value="Chromosome"/>
</dbReference>
<evidence type="ECO:0008006" key="4">
    <source>
        <dbReference type="Google" id="ProtNLM"/>
    </source>
</evidence>
<dbReference type="OrthoDB" id="9759690at2"/>
<gene>
    <name evidence="2" type="ORF">LPB136_07955</name>
</gene>
<reference evidence="2 3" key="1">
    <citation type="submission" date="2016-11" db="EMBL/GenBank/DDBJ databases">
        <title>Tenacibaculum sp. LPB0136, isolated from marine environment.</title>
        <authorList>
            <person name="Kim E."/>
            <person name="Yi H."/>
        </authorList>
    </citation>
    <scope>NUCLEOTIDE SEQUENCE [LARGE SCALE GENOMIC DNA]</scope>
    <source>
        <strain evidence="2 3">LPB0136</strain>
    </source>
</reference>
<feature type="transmembrane region" description="Helical" evidence="1">
    <location>
        <begin position="207"/>
        <end position="229"/>
    </location>
</feature>
<sequence length="382" mass="45012">MSLIKKTYILSSYQKDKWVIEVDNNHFIILENVKELLKILENNNTPNEALINFNLHFNDNLNEIEFEEFIHKTLTKLNLLDSKEPTKTKSFIKFEKIILNKNRAGKISSYFEFLFNPIFFWFSFFILIIIAIISVIKLPIYGNTRLPVFLIMLLYFPTILLHEIGHVAACKKFTGRSSEIGMGIYIVFPVFFSSISAIWHGKKEERIIANLAGIYMQLWCMLLFIGLYFITKSPIFIHMIFLTGVYNFIQLLPFIRSDGYWLLSDLTSTPNLLSKSKEVLKEILLPPYFLKGKIKLKKVFLFFYGAFNFIIIGNFIFFQLKYNWVGISEFPATIWNLIKNIFTLQFSKVIIQYNYVTISIFYMIVFTYLKKWVKILKDKITS</sequence>
<accession>A0A1L3JJH0</accession>
<keyword evidence="1" id="KW-1133">Transmembrane helix</keyword>
<evidence type="ECO:0000313" key="3">
    <source>
        <dbReference type="Proteomes" id="UP000181898"/>
    </source>
</evidence>
<feature type="transmembrane region" description="Helical" evidence="1">
    <location>
        <begin position="118"/>
        <end position="136"/>
    </location>
</feature>
<feature type="transmembrane region" description="Helical" evidence="1">
    <location>
        <begin position="148"/>
        <end position="168"/>
    </location>
</feature>
<feature type="transmembrane region" description="Helical" evidence="1">
    <location>
        <begin position="180"/>
        <end position="200"/>
    </location>
</feature>
<organism evidence="2 3">
    <name type="scientific">Tenacibaculum todarodis</name>
    <dbReference type="NCBI Taxonomy" id="1850252"/>
    <lineage>
        <taxon>Bacteria</taxon>
        <taxon>Pseudomonadati</taxon>
        <taxon>Bacteroidota</taxon>
        <taxon>Flavobacteriia</taxon>
        <taxon>Flavobacteriales</taxon>
        <taxon>Flavobacteriaceae</taxon>
        <taxon>Tenacibaculum</taxon>
    </lineage>
</organism>
<evidence type="ECO:0000313" key="2">
    <source>
        <dbReference type="EMBL" id="APG65286.1"/>
    </source>
</evidence>
<dbReference type="AlphaFoldDB" id="A0A1L3JJH0"/>
<dbReference type="STRING" id="1850252.LPB136_07955"/>
<dbReference type="RefSeq" id="WP_072555761.1">
    <property type="nucleotide sequence ID" value="NZ_CP018155.1"/>
</dbReference>
<evidence type="ECO:0000256" key="1">
    <source>
        <dbReference type="SAM" id="Phobius"/>
    </source>
</evidence>
<feature type="transmembrane region" description="Helical" evidence="1">
    <location>
        <begin position="299"/>
        <end position="320"/>
    </location>
</feature>
<dbReference type="KEGG" id="ten:LPB136_07955"/>
<keyword evidence="3" id="KW-1185">Reference proteome</keyword>
<keyword evidence="1" id="KW-0472">Membrane</keyword>
<dbReference type="EMBL" id="CP018155">
    <property type="protein sequence ID" value="APG65286.1"/>
    <property type="molecule type" value="Genomic_DNA"/>
</dbReference>
<feature type="transmembrane region" description="Helical" evidence="1">
    <location>
        <begin position="235"/>
        <end position="255"/>
    </location>
</feature>
<name>A0A1L3JJH0_9FLAO</name>
<protein>
    <recommendedName>
        <fullName evidence="4">Peptide zinc metalloprotease protein</fullName>
    </recommendedName>
</protein>
<keyword evidence="1" id="KW-0812">Transmembrane</keyword>